<reference evidence="2 3" key="1">
    <citation type="submission" date="2015-09" db="EMBL/GenBank/DDBJ databases">
        <title>Atta colombica WGS genome.</title>
        <authorList>
            <person name="Nygaard S."/>
            <person name="Hu H."/>
            <person name="Boomsma J."/>
            <person name="Zhang G."/>
        </authorList>
    </citation>
    <scope>NUCLEOTIDE SEQUENCE [LARGE SCALE GENOMIC DNA]</scope>
    <source>
        <strain evidence="2">Treedump-2</strain>
        <tissue evidence="2">Whole body</tissue>
    </source>
</reference>
<protein>
    <recommendedName>
        <fullName evidence="4">Gustatory receptor</fullName>
    </recommendedName>
</protein>
<keyword evidence="1" id="KW-0472">Membrane</keyword>
<gene>
    <name evidence="2" type="ORF">ALC53_11795</name>
</gene>
<feature type="transmembrane region" description="Helical" evidence="1">
    <location>
        <begin position="120"/>
        <end position="147"/>
    </location>
</feature>
<organism evidence="2 3">
    <name type="scientific">Atta colombica</name>
    <dbReference type="NCBI Taxonomy" id="520822"/>
    <lineage>
        <taxon>Eukaryota</taxon>
        <taxon>Metazoa</taxon>
        <taxon>Ecdysozoa</taxon>
        <taxon>Arthropoda</taxon>
        <taxon>Hexapoda</taxon>
        <taxon>Insecta</taxon>
        <taxon>Pterygota</taxon>
        <taxon>Neoptera</taxon>
        <taxon>Endopterygota</taxon>
        <taxon>Hymenoptera</taxon>
        <taxon>Apocrita</taxon>
        <taxon>Aculeata</taxon>
        <taxon>Formicoidea</taxon>
        <taxon>Formicidae</taxon>
        <taxon>Myrmicinae</taxon>
        <taxon>Atta</taxon>
    </lineage>
</organism>
<sequence length="152" mass="18113">MTLQTTLALLLITGSFWSLDFFEYPLGQPRPYLSCLYTLATWSYLTYSNYYIHILELKMCLQLSIVNDTLEAFSAPKEYQRLRKWIIRIIIGWIAYISFYLAIYRYWLFLNMFDVYSVTFIYQIFLLGYPNFLNILSALIWGIILSIQDVSK</sequence>
<dbReference type="EMBL" id="KQ976692">
    <property type="protein sequence ID" value="KYM77784.1"/>
    <property type="molecule type" value="Genomic_DNA"/>
</dbReference>
<accession>A0A195B0Q5</accession>
<feature type="transmembrane region" description="Helical" evidence="1">
    <location>
        <begin position="85"/>
        <end position="108"/>
    </location>
</feature>
<keyword evidence="1" id="KW-1133">Transmembrane helix</keyword>
<keyword evidence="3" id="KW-1185">Reference proteome</keyword>
<evidence type="ECO:0000313" key="3">
    <source>
        <dbReference type="Proteomes" id="UP000078540"/>
    </source>
</evidence>
<proteinExistence type="predicted"/>
<dbReference type="AlphaFoldDB" id="A0A195B0Q5"/>
<evidence type="ECO:0000313" key="2">
    <source>
        <dbReference type="EMBL" id="KYM77784.1"/>
    </source>
</evidence>
<name>A0A195B0Q5_9HYME</name>
<evidence type="ECO:0000256" key="1">
    <source>
        <dbReference type="SAM" id="Phobius"/>
    </source>
</evidence>
<evidence type="ECO:0008006" key="4">
    <source>
        <dbReference type="Google" id="ProtNLM"/>
    </source>
</evidence>
<keyword evidence="1" id="KW-0812">Transmembrane</keyword>
<dbReference type="Proteomes" id="UP000078540">
    <property type="component" value="Unassembled WGS sequence"/>
</dbReference>